<keyword evidence="2" id="KW-0067">ATP-binding</keyword>
<dbReference type="Pfam" id="PF00158">
    <property type="entry name" value="Sigma54_activat"/>
    <property type="match status" value="1"/>
</dbReference>
<name>A0A4Y7RAG3_9FIRM</name>
<dbReference type="PANTHER" id="PTHR32071:SF57">
    <property type="entry name" value="C4-DICARBOXYLATE TRANSPORT TRANSCRIPTIONAL REGULATORY PROTEIN DCTD"/>
    <property type="match status" value="1"/>
</dbReference>
<dbReference type="Pfam" id="PF25601">
    <property type="entry name" value="AAA_lid_14"/>
    <property type="match status" value="1"/>
</dbReference>
<dbReference type="PROSITE" id="PS00675">
    <property type="entry name" value="SIGMA54_INTERACT_1"/>
    <property type="match status" value="1"/>
</dbReference>
<dbReference type="GO" id="GO:0006355">
    <property type="term" value="P:regulation of DNA-templated transcription"/>
    <property type="evidence" value="ECO:0007669"/>
    <property type="project" value="InterPro"/>
</dbReference>
<dbReference type="GO" id="GO:0018675">
    <property type="term" value="F:(S)-limonene 6-monooxygenase activity"/>
    <property type="evidence" value="ECO:0007669"/>
    <property type="project" value="UniProtKB-EC"/>
</dbReference>
<dbReference type="InterPro" id="IPR058031">
    <property type="entry name" value="AAA_lid_NorR"/>
</dbReference>
<dbReference type="InterPro" id="IPR027417">
    <property type="entry name" value="P-loop_NTPase"/>
</dbReference>
<evidence type="ECO:0000256" key="3">
    <source>
        <dbReference type="ARBA" id="ARBA00023015"/>
    </source>
</evidence>
<dbReference type="GO" id="GO:0043565">
    <property type="term" value="F:sequence-specific DNA binding"/>
    <property type="evidence" value="ECO:0007669"/>
    <property type="project" value="InterPro"/>
</dbReference>
<dbReference type="Gene3D" id="3.30.450.40">
    <property type="match status" value="1"/>
</dbReference>
<reference evidence="6 7" key="1">
    <citation type="journal article" date="2018" name="Environ. Microbiol.">
        <title>Novel energy conservation strategies and behaviour of Pelotomaculum schinkii driving syntrophic propionate catabolism.</title>
        <authorList>
            <person name="Hidalgo-Ahumada C.A.P."/>
            <person name="Nobu M.K."/>
            <person name="Narihiro T."/>
            <person name="Tamaki H."/>
            <person name="Liu W.T."/>
            <person name="Kamagata Y."/>
            <person name="Stams A.J.M."/>
            <person name="Imachi H."/>
            <person name="Sousa D.Z."/>
        </authorList>
    </citation>
    <scope>NUCLEOTIDE SEQUENCE [LARGE SCALE GENOMIC DNA]</scope>
    <source>
        <strain evidence="6 7">HH</strain>
    </source>
</reference>
<dbReference type="InterPro" id="IPR025662">
    <property type="entry name" value="Sigma_54_int_dom_ATP-bd_1"/>
</dbReference>
<evidence type="ECO:0000313" key="6">
    <source>
        <dbReference type="EMBL" id="TEB05709.1"/>
    </source>
</evidence>
<keyword evidence="6" id="KW-0560">Oxidoreductase</keyword>
<dbReference type="InterPro" id="IPR009057">
    <property type="entry name" value="Homeodomain-like_sf"/>
</dbReference>
<dbReference type="SUPFAM" id="SSF46689">
    <property type="entry name" value="Homeodomain-like"/>
    <property type="match status" value="1"/>
</dbReference>
<evidence type="ECO:0000256" key="1">
    <source>
        <dbReference type="ARBA" id="ARBA00022741"/>
    </source>
</evidence>
<organism evidence="6 7">
    <name type="scientific">Pelotomaculum schinkii</name>
    <dbReference type="NCBI Taxonomy" id="78350"/>
    <lineage>
        <taxon>Bacteria</taxon>
        <taxon>Bacillati</taxon>
        <taxon>Bacillota</taxon>
        <taxon>Clostridia</taxon>
        <taxon>Eubacteriales</taxon>
        <taxon>Desulfotomaculaceae</taxon>
        <taxon>Pelotomaculum</taxon>
    </lineage>
</organism>
<evidence type="ECO:0000259" key="5">
    <source>
        <dbReference type="PROSITE" id="PS50045"/>
    </source>
</evidence>
<dbReference type="AlphaFoldDB" id="A0A4Y7RAG3"/>
<keyword evidence="3" id="KW-0805">Transcription regulation</keyword>
<dbReference type="GO" id="GO:0005524">
    <property type="term" value="F:ATP binding"/>
    <property type="evidence" value="ECO:0007669"/>
    <property type="project" value="UniProtKB-KW"/>
</dbReference>
<dbReference type="InterPro" id="IPR002197">
    <property type="entry name" value="HTH_Fis"/>
</dbReference>
<dbReference type="EC" id="1.14.14.51" evidence="6"/>
<evidence type="ECO:0000256" key="4">
    <source>
        <dbReference type="ARBA" id="ARBA00023163"/>
    </source>
</evidence>
<dbReference type="FunFam" id="3.40.50.300:FF:000006">
    <property type="entry name" value="DNA-binding transcriptional regulator NtrC"/>
    <property type="match status" value="1"/>
</dbReference>
<proteinExistence type="predicted"/>
<dbReference type="Gene3D" id="1.10.10.60">
    <property type="entry name" value="Homeodomain-like"/>
    <property type="match status" value="1"/>
</dbReference>
<protein>
    <submittedName>
        <fullName evidence="6">Limonene hydroxylase</fullName>
        <ecNumber evidence="6">1.14.14.51</ecNumber>
    </submittedName>
</protein>
<accession>A0A4Y7RAG3</accession>
<evidence type="ECO:0000256" key="2">
    <source>
        <dbReference type="ARBA" id="ARBA00022840"/>
    </source>
</evidence>
<dbReference type="RefSeq" id="WP_190258461.1">
    <property type="nucleotide sequence ID" value="NZ_QFGA01000002.1"/>
</dbReference>
<dbReference type="Gene3D" id="1.10.8.60">
    <property type="match status" value="1"/>
</dbReference>
<comment type="caution">
    <text evidence="6">The sequence shown here is derived from an EMBL/GenBank/DDBJ whole genome shotgun (WGS) entry which is preliminary data.</text>
</comment>
<dbReference type="InterPro" id="IPR029016">
    <property type="entry name" value="GAF-like_dom_sf"/>
</dbReference>
<gene>
    <name evidence="6" type="ORF">Psch_02750</name>
</gene>
<dbReference type="SMART" id="SM00382">
    <property type="entry name" value="AAA"/>
    <property type="match status" value="1"/>
</dbReference>
<keyword evidence="4" id="KW-0804">Transcription</keyword>
<keyword evidence="7" id="KW-1185">Reference proteome</keyword>
<dbReference type="InterPro" id="IPR003593">
    <property type="entry name" value="AAA+_ATPase"/>
</dbReference>
<dbReference type="Gene3D" id="3.40.50.300">
    <property type="entry name" value="P-loop containing nucleotide triphosphate hydrolases"/>
    <property type="match status" value="1"/>
</dbReference>
<dbReference type="Pfam" id="PF02954">
    <property type="entry name" value="HTH_8"/>
    <property type="match status" value="1"/>
</dbReference>
<dbReference type="Proteomes" id="UP000298324">
    <property type="component" value="Unassembled WGS sequence"/>
</dbReference>
<dbReference type="EMBL" id="QFGA01000002">
    <property type="protein sequence ID" value="TEB05709.1"/>
    <property type="molecule type" value="Genomic_DNA"/>
</dbReference>
<dbReference type="PROSITE" id="PS50045">
    <property type="entry name" value="SIGMA54_INTERACT_4"/>
    <property type="match status" value="1"/>
</dbReference>
<feature type="domain" description="Sigma-54 factor interaction" evidence="5">
    <location>
        <begin position="360"/>
        <end position="590"/>
    </location>
</feature>
<dbReference type="CDD" id="cd00009">
    <property type="entry name" value="AAA"/>
    <property type="match status" value="1"/>
</dbReference>
<dbReference type="PANTHER" id="PTHR32071">
    <property type="entry name" value="TRANSCRIPTIONAL REGULATORY PROTEIN"/>
    <property type="match status" value="1"/>
</dbReference>
<keyword evidence="1" id="KW-0547">Nucleotide-binding</keyword>
<evidence type="ECO:0000313" key="7">
    <source>
        <dbReference type="Proteomes" id="UP000298324"/>
    </source>
</evidence>
<sequence>MEAESSISLHNCFNELMKKTDMVIDDLTLPKLYKIEYEWEKFIHGKPINKDIVPKLIYESWQRSVEYGVNPNLNNRKILSPEEIKKQISDSKGMIDRFGNIVLALQRMARKKGLNIQLFDNQARNVQVLASSYLHQGLELRDMFPVPASSSEMDIGTTAISIALRENKSVQVLGPEHFNKYLHDTYCSAAPVHNSSGKVIGALNIASYSYKQNKIDTLVLVTFLARILDNVSFTMDTLDKLGIYDLAISKTFEYLPQGAVYINDKNSINRYNDKIIDMLNINEQDIVPELLKYVSTLLQYDNNDCVEKKEIILDIKGKRKSFLMSTRKIFNKKYEDKVILLENIDQNLPGNRASYTFDDIVGSNEKFDEMKMIAQKVAKSHGSVLIFGESGTGKELFAQAIHNASPRKGKPFVAINCGAIPHDLAESELFGYEPGAFTGASANGKPGKIEIAFGGTLFLDEIESMPLNTQIKLLRALSTSKICRVGGIKDIPIDIRVISATKNDLLKEADKGNFREDLYYRIGTITLNLPSLRERKDDIPVLAKYFIDIYSKEYGLKKLQVEDDFFTALSCYHWRGNIRELRNVIERSIILLDDGQKLSLNQLPEKIVKAYSYKDLKDKLRSIKDKKSNNLMKLGEEIIIETVLNEENGNLSRAANRLGISRPTLCNKINSNEKLKNTVLKFRLE</sequence>
<dbReference type="SUPFAM" id="SSF52540">
    <property type="entry name" value="P-loop containing nucleoside triphosphate hydrolases"/>
    <property type="match status" value="1"/>
</dbReference>
<dbReference type="InterPro" id="IPR002078">
    <property type="entry name" value="Sigma_54_int"/>
</dbReference>